<evidence type="ECO:0000313" key="4">
    <source>
        <dbReference type="EMBL" id="CAD5218255.1"/>
    </source>
</evidence>
<keyword evidence="5" id="KW-1185">Reference proteome</keyword>
<dbReference type="Gene3D" id="3.90.190.10">
    <property type="entry name" value="Protein tyrosine phosphatase superfamily"/>
    <property type="match status" value="1"/>
</dbReference>
<dbReference type="Proteomes" id="UP000783686">
    <property type="component" value="Unassembled WGS sequence"/>
</dbReference>
<feature type="region of interest" description="Disordered" evidence="1">
    <location>
        <begin position="1"/>
        <end position="135"/>
    </location>
</feature>
<dbReference type="PROSITE" id="PS50056">
    <property type="entry name" value="TYR_PHOSPHATASE_2"/>
    <property type="match status" value="1"/>
</dbReference>
<feature type="compositionally biased region" description="Low complexity" evidence="1">
    <location>
        <begin position="119"/>
        <end position="133"/>
    </location>
</feature>
<protein>
    <recommendedName>
        <fullName evidence="6">Tyrosine-protein phosphatase domain-containing protein</fullName>
    </recommendedName>
</protein>
<evidence type="ECO:0000259" key="3">
    <source>
        <dbReference type="PROSITE" id="PS50056"/>
    </source>
</evidence>
<dbReference type="EMBL" id="CAJFDH010000004">
    <property type="protein sequence ID" value="CAD5218255.1"/>
    <property type="molecule type" value="Genomic_DNA"/>
</dbReference>
<evidence type="ECO:0000259" key="2">
    <source>
        <dbReference type="PROSITE" id="PS50055"/>
    </source>
</evidence>
<feature type="domain" description="Tyrosine-protein phosphatase" evidence="2">
    <location>
        <begin position="155"/>
        <end position="399"/>
    </location>
</feature>
<feature type="domain" description="Tyrosine specific protein phosphatases" evidence="3">
    <location>
        <begin position="335"/>
        <end position="390"/>
    </location>
</feature>
<gene>
    <name evidence="4" type="ORF">BOKJ2_LOCUS7465</name>
</gene>
<accession>A0A811KR58</accession>
<dbReference type="InterPro" id="IPR000242">
    <property type="entry name" value="PTP_cat"/>
</dbReference>
<dbReference type="PROSITE" id="PS00383">
    <property type="entry name" value="TYR_PHOSPHATASE_1"/>
    <property type="match status" value="1"/>
</dbReference>
<dbReference type="InterPro" id="IPR052782">
    <property type="entry name" value="Oocyte-zygote_transition_reg"/>
</dbReference>
<dbReference type="AlphaFoldDB" id="A0A811KR58"/>
<evidence type="ECO:0000256" key="1">
    <source>
        <dbReference type="SAM" id="MobiDB-lite"/>
    </source>
</evidence>
<dbReference type="EMBL" id="CAJFCW020000004">
    <property type="protein sequence ID" value="CAG9109750.1"/>
    <property type="molecule type" value="Genomic_DNA"/>
</dbReference>
<evidence type="ECO:0000313" key="5">
    <source>
        <dbReference type="Proteomes" id="UP000614601"/>
    </source>
</evidence>
<feature type="compositionally biased region" description="Basic residues" evidence="1">
    <location>
        <begin position="52"/>
        <end position="61"/>
    </location>
</feature>
<dbReference type="InterPro" id="IPR000387">
    <property type="entry name" value="Tyr_Pase_dom"/>
</dbReference>
<dbReference type="PANTHER" id="PTHR46163">
    <property type="entry name" value="TYROSINE-PROTEIN PHOSPHATASE-RELATED"/>
    <property type="match status" value="1"/>
</dbReference>
<dbReference type="GO" id="GO:0004725">
    <property type="term" value="F:protein tyrosine phosphatase activity"/>
    <property type="evidence" value="ECO:0007669"/>
    <property type="project" value="InterPro"/>
</dbReference>
<evidence type="ECO:0008006" key="6">
    <source>
        <dbReference type="Google" id="ProtNLM"/>
    </source>
</evidence>
<dbReference type="InterPro" id="IPR029021">
    <property type="entry name" value="Prot-tyrosine_phosphatase-like"/>
</dbReference>
<dbReference type="InterPro" id="IPR003595">
    <property type="entry name" value="Tyr_Pase_cat"/>
</dbReference>
<dbReference type="Pfam" id="PF00102">
    <property type="entry name" value="Y_phosphatase"/>
    <property type="match status" value="1"/>
</dbReference>
<dbReference type="SUPFAM" id="SSF52799">
    <property type="entry name" value="(Phosphotyrosine protein) phosphatases II"/>
    <property type="match status" value="1"/>
</dbReference>
<feature type="compositionally biased region" description="Basic residues" evidence="1">
    <location>
        <begin position="23"/>
        <end position="34"/>
    </location>
</feature>
<dbReference type="SMART" id="SM00404">
    <property type="entry name" value="PTPc_motif"/>
    <property type="match status" value="1"/>
</dbReference>
<organism evidence="4 5">
    <name type="scientific">Bursaphelenchus okinawaensis</name>
    <dbReference type="NCBI Taxonomy" id="465554"/>
    <lineage>
        <taxon>Eukaryota</taxon>
        <taxon>Metazoa</taxon>
        <taxon>Ecdysozoa</taxon>
        <taxon>Nematoda</taxon>
        <taxon>Chromadorea</taxon>
        <taxon>Rhabditida</taxon>
        <taxon>Tylenchina</taxon>
        <taxon>Tylenchomorpha</taxon>
        <taxon>Aphelenchoidea</taxon>
        <taxon>Aphelenchoididae</taxon>
        <taxon>Bursaphelenchus</taxon>
    </lineage>
</organism>
<dbReference type="InterPro" id="IPR016130">
    <property type="entry name" value="Tyr_Pase_AS"/>
</dbReference>
<reference evidence="4" key="1">
    <citation type="submission" date="2020-09" db="EMBL/GenBank/DDBJ databases">
        <authorList>
            <person name="Kikuchi T."/>
        </authorList>
    </citation>
    <scope>NUCLEOTIDE SEQUENCE</scope>
    <source>
        <strain evidence="4">SH1</strain>
    </source>
</reference>
<dbReference type="PANTHER" id="PTHR46163:SF15">
    <property type="entry name" value="TYROSINE-PROTEIN PHOSPHATASE DOMAIN-CONTAINING PROTEIN"/>
    <property type="match status" value="1"/>
</dbReference>
<dbReference type="OrthoDB" id="8867066at2759"/>
<dbReference type="Proteomes" id="UP000614601">
    <property type="component" value="Unassembled WGS sequence"/>
</dbReference>
<comment type="caution">
    <text evidence="4">The sequence shown here is derived from an EMBL/GenBank/DDBJ whole genome shotgun (WGS) entry which is preliminary data.</text>
</comment>
<proteinExistence type="predicted"/>
<name>A0A811KR58_9BILA</name>
<dbReference type="PROSITE" id="PS50055">
    <property type="entry name" value="TYR_PHOSPHATASE_PTP"/>
    <property type="match status" value="1"/>
</dbReference>
<dbReference type="CDD" id="cd00047">
    <property type="entry name" value="PTPc"/>
    <property type="match status" value="1"/>
</dbReference>
<dbReference type="PRINTS" id="PR00700">
    <property type="entry name" value="PRTYPHPHTASE"/>
</dbReference>
<sequence>MSGFMNKFGGILGNLTQESNSGGKKKGGGKKKKARTQDVKQEEGAGAQSSKTAKKKKKKSKDNKGGATVTQNIPEDDTGSVMGGSKEQAKRKKKQKSKNNDQTEIQHPPDNNAMTEMRAPTTPTTPTSTSAASNDTVMDKYGFTATLLEKELSGVKKEYNKMKAEEREKPLPPVAGQEPENMNRNRYKNILCFEQPRLRLSDGGYYHANVVDNQFVLAQSPNPNCVVHFWDLIMTNDIEAVVQLHPFDEGRRCSKYYPTQVNQSEEYGPYKVTLAKIEPSPVEEPNLQFFHFKLQGPKGEMTLKHIHWNGFPQFGMPEASNTIPYIWKHIKTRNRILVHCSSGAGRSATLVLTCQLLARVQQNEEINMLNMVKEMRSKRHNAIRNEMQYVYATRIVLFYFMKYNAIEMSQNLLIYIDDFDAYAKKYEKQEKTGDLSEASDELNNV</sequence>
<dbReference type="SMART" id="SM00194">
    <property type="entry name" value="PTPc"/>
    <property type="match status" value="1"/>
</dbReference>